<keyword evidence="2" id="KW-1185">Reference proteome</keyword>
<evidence type="ECO:0000313" key="2">
    <source>
        <dbReference type="Proteomes" id="UP001374599"/>
    </source>
</evidence>
<gene>
    <name evidence="1" type="ORF">AN2V17_30130</name>
</gene>
<dbReference type="Proteomes" id="UP001374599">
    <property type="component" value="Unassembled WGS sequence"/>
</dbReference>
<sequence length="207" mass="23958">MKKLILSNLKNTGIIYILLFVTLFNIIALVVRDSSYVYIISLMITLSYFYTYMSVFFPQTDYLDNTFLLQRSLPLEISEIIHSWYYTVYITNGVVILINLVFLIIIMDSTSPSNLLVILLTYFMMLLCFNIVAPYIIKTTSIAGKIVCSVITLAFLLGTYFFTYYLFNMIDLMWIVIIDAISLIIIIITFKISTKHACNKLLIKFDN</sequence>
<evidence type="ECO:0000313" key="1">
    <source>
        <dbReference type="EMBL" id="GMQ63778.1"/>
    </source>
</evidence>
<dbReference type="EMBL" id="BTPU01000052">
    <property type="protein sequence ID" value="GMQ63778.1"/>
    <property type="molecule type" value="Genomic_DNA"/>
</dbReference>
<organism evidence="1 2">
    <name type="scientific">Vallitalea maricola</name>
    <dbReference type="NCBI Taxonomy" id="3074433"/>
    <lineage>
        <taxon>Bacteria</taxon>
        <taxon>Bacillati</taxon>
        <taxon>Bacillota</taxon>
        <taxon>Clostridia</taxon>
        <taxon>Lachnospirales</taxon>
        <taxon>Vallitaleaceae</taxon>
        <taxon>Vallitalea</taxon>
    </lineage>
</organism>
<reference evidence="1" key="1">
    <citation type="submission" date="2023-09" db="EMBL/GenBank/DDBJ databases">
        <title>Vallitalea sediminicola and Vallitalea maricola sp. nov., anaerobic bacteria isolated from marine sediment.</title>
        <authorList>
            <person name="Hirano S."/>
            <person name="Maeda A."/>
            <person name="Terahara T."/>
            <person name="Mori K."/>
            <person name="Hamada M."/>
            <person name="Matsumoto R."/>
            <person name="Kobayashi T."/>
        </authorList>
    </citation>
    <scope>NUCLEOTIDE SEQUENCE</scope>
    <source>
        <strain evidence="1">AN17-2</strain>
    </source>
</reference>
<comment type="caution">
    <text evidence="1">The sequence shown here is derived from an EMBL/GenBank/DDBJ whole genome shotgun (WGS) entry which is preliminary data.</text>
</comment>
<accession>A0ACB5UPG4</accession>
<name>A0ACB5UPG4_9FIRM</name>
<proteinExistence type="predicted"/>
<protein>
    <submittedName>
        <fullName evidence="1">Uncharacterized protein</fullName>
    </submittedName>
</protein>